<evidence type="ECO:0000256" key="2">
    <source>
        <dbReference type="SAM" id="MobiDB-lite"/>
    </source>
</evidence>
<dbReference type="InterPro" id="IPR043502">
    <property type="entry name" value="DNA/RNA_pol_sf"/>
</dbReference>
<protein>
    <submittedName>
        <fullName evidence="6">Putative pao retrotransposon peptidase superfamily protein</fullName>
    </submittedName>
</protein>
<sequence>DNDALSDGEKFLYLQSALSGRAAAAVAGIQATAANYNTVIELLKERFGRTNVLIQEHLTQLLDLPTVRSGQEVRDLRRLYDHMQRNIAALTALGVHTGSYGAMLVSALLRMLPGELVVEYHKHCFAQKKEDSLCIASLQCFLKNEVESREKALQVGQREGKGNTTKPRFDNERSRAPRASAASLLTARDSKQKEPCAFCAAKDHVTKECQTPLSLEERKGALLKAGRCFRCSIKGHTSRECRNKGVKCKICSKRHLTQMCNPAWKPAGNTATELHSATGNKDDKTTTVLLQTAQIWAEGTQRRLLTRALFDGGSQRTFVTEELSHQLNLEVLGEEDITIFPFGGADSVIKKKRRRVRLWLRSQYDRKEHCLEALEIPEICSDELLVPEKVIKDVKMKVADLADITLPPAQLEQNGIGILIGADYYWSLVTGEVQKLQGGLVAIKTHFGWTLQGTVPYSNTSATVAVLRAVVAENKCALTTQLKSFWELESIGIVDQVPHNQEHEEIHKAFESSIKFTNGRYEVALPWKPVDFRLADNEGVAKKRLASLTQKLLKDEAMLTKYDEAIRQYLEQGFAERLPKNAVSIEDRLYYMPHRAVLRPASLSTSVRVVFDASSSDTGCVSLNEALDSGPNLNPDILKVMLNFRTHRIGLSADIEKAFLQISLRKEDRDAVRFLWYKEVPTKKIPTPPLEVWRMTRVPFGVTSSPFLLAATIRHHLGMVDNCSDTARTLAESFYVDDLISGADTEEAAEELYREALGIMKGASMSLRKWNSNSKTLQEIFQNEGTGCPTNTVQCPTSNTTRVLGLVWDKEKDHLAFSIEPILDFLDRNCNTKRFILQASARIFDPLGLLSPVTVTAKLMFQEIWELGVDWDAPLPEEVQAVWTQWHTALHHLTAVTVPRCCVSAEYDKIEIHIFTDASPKAYGAVSYLRVCRLGIPNANLILSKSRVAPLKKLSLPRLELMGMLMGARLKDYLARSFTLQVEEWFLWTDSTIALHWVRGSAKQWKPFVANRVMEIQRLTDPDQWNRCPGAENAADLLTRGVSPEVLTTTTVWWHGPSWLSRPSADWPRSETVCEDITAEEERKPVHVHTVTQSVEKSSLPFKQFSSLTKLIRVVAWMQRFVHNSRYPLEKEKGFLTAEQMNKAQICLIREVQREAFPEELQCIRYSRRVPKGSPLRDLNVFLDSHGVLRVGGRLRNAEMSYDARHPTVLPPNHPYTDLLIEGTHRRLLHAGPLETLTELREQFWIIKGRQVVKRTLKRCVTCDRFNCRAATELAAPLPPERVTKALPFEVTGIDFAGPLYTKDQGRNKKSYILLFTCAVTRAIHLELVTDMSIDSFLKAFRRFVARRGVCRIIFSDNAKTFQRASRDLRRLWKTIRGKELQNYFAEHRIQWNFIAERAPWWGGFWERLVRSVKSSLKKVLGNSYCTFEELATILTEIEAVINSRPLTYVSAEATEVEPLTPSHFLVGKRLTSLPTSTSEDATPRPNNLERSWKYRQRIADHFWRRWQKEYLSSLRSAHFYVPTSSNAIREGTAVLVYEHLLPRQLWKMGVVAEVLIGRDGRIRACMVRLPSGTVIRRPVQLLYPLESLRE</sequence>
<dbReference type="EMBL" id="GEFH01003612">
    <property type="protein sequence ID" value="JAP64969.1"/>
    <property type="molecule type" value="mRNA"/>
</dbReference>
<dbReference type="GO" id="GO:0015074">
    <property type="term" value="P:DNA integration"/>
    <property type="evidence" value="ECO:0007669"/>
    <property type="project" value="InterPro"/>
</dbReference>
<proteinExistence type="evidence at transcript level"/>
<dbReference type="Pfam" id="PF00078">
    <property type="entry name" value="RVT_1"/>
    <property type="match status" value="1"/>
</dbReference>
<dbReference type="Pfam" id="PF17921">
    <property type="entry name" value="Integrase_H2C2"/>
    <property type="match status" value="1"/>
</dbReference>
<dbReference type="InterPro" id="IPR001878">
    <property type="entry name" value="Znf_CCHC"/>
</dbReference>
<dbReference type="PROSITE" id="PS50158">
    <property type="entry name" value="ZF_CCHC"/>
    <property type="match status" value="1"/>
</dbReference>
<dbReference type="InterPro" id="IPR005312">
    <property type="entry name" value="DUF1759"/>
</dbReference>
<dbReference type="GO" id="GO:0003676">
    <property type="term" value="F:nucleic acid binding"/>
    <property type="evidence" value="ECO:0007669"/>
    <property type="project" value="InterPro"/>
</dbReference>
<dbReference type="InterPro" id="IPR036397">
    <property type="entry name" value="RNaseH_sf"/>
</dbReference>
<dbReference type="GO" id="GO:0042575">
    <property type="term" value="C:DNA polymerase complex"/>
    <property type="evidence" value="ECO:0007669"/>
    <property type="project" value="UniProtKB-ARBA"/>
</dbReference>
<dbReference type="Pfam" id="PF18701">
    <property type="entry name" value="DUF5641"/>
    <property type="match status" value="1"/>
</dbReference>
<evidence type="ECO:0000256" key="3">
    <source>
        <dbReference type="SAM" id="Phobius"/>
    </source>
</evidence>
<evidence type="ECO:0000259" key="4">
    <source>
        <dbReference type="PROSITE" id="PS50158"/>
    </source>
</evidence>
<dbReference type="Gene3D" id="3.30.420.10">
    <property type="entry name" value="Ribonuclease H-like superfamily/Ribonuclease H"/>
    <property type="match status" value="1"/>
</dbReference>
<dbReference type="Gene3D" id="3.30.70.270">
    <property type="match status" value="1"/>
</dbReference>
<dbReference type="PANTHER" id="PTHR47331:SF5">
    <property type="entry name" value="RIBONUCLEASE H"/>
    <property type="match status" value="1"/>
</dbReference>
<dbReference type="Pfam" id="PF05380">
    <property type="entry name" value="Peptidase_A17"/>
    <property type="match status" value="1"/>
</dbReference>
<feature type="non-terminal residue" evidence="6">
    <location>
        <position position="1"/>
    </location>
</feature>
<keyword evidence="1" id="KW-0863">Zinc-finger</keyword>
<keyword evidence="1" id="KW-0862">Zinc</keyword>
<dbReference type="Pfam" id="PF03564">
    <property type="entry name" value="DUF1759"/>
    <property type="match status" value="1"/>
</dbReference>
<feature type="domain" description="Integrase catalytic" evidence="5">
    <location>
        <begin position="1284"/>
        <end position="1470"/>
    </location>
</feature>
<accession>A0A131XDB5</accession>
<keyword evidence="3" id="KW-0812">Transmembrane</keyword>
<dbReference type="InterPro" id="IPR041588">
    <property type="entry name" value="Integrase_H2C2"/>
</dbReference>
<dbReference type="GO" id="GO:0008270">
    <property type="term" value="F:zinc ion binding"/>
    <property type="evidence" value="ECO:0007669"/>
    <property type="project" value="UniProtKB-KW"/>
</dbReference>
<feature type="domain" description="CCHC-type" evidence="4">
    <location>
        <begin position="227"/>
        <end position="243"/>
    </location>
</feature>
<dbReference type="SMART" id="SM00343">
    <property type="entry name" value="ZnF_C2HC"/>
    <property type="match status" value="2"/>
</dbReference>
<dbReference type="InterPro" id="IPR000477">
    <property type="entry name" value="RT_dom"/>
</dbReference>
<dbReference type="SUPFAM" id="SSF53098">
    <property type="entry name" value="Ribonuclease H-like"/>
    <property type="match status" value="1"/>
</dbReference>
<organism evidence="6">
    <name type="scientific">Hyalomma excavatum</name>
    <dbReference type="NCBI Taxonomy" id="257692"/>
    <lineage>
        <taxon>Eukaryota</taxon>
        <taxon>Metazoa</taxon>
        <taxon>Ecdysozoa</taxon>
        <taxon>Arthropoda</taxon>
        <taxon>Chelicerata</taxon>
        <taxon>Arachnida</taxon>
        <taxon>Acari</taxon>
        <taxon>Parasitiformes</taxon>
        <taxon>Ixodida</taxon>
        <taxon>Ixodoidea</taxon>
        <taxon>Ixodidae</taxon>
        <taxon>Hyalomminae</taxon>
        <taxon>Hyalomma</taxon>
    </lineage>
</organism>
<name>A0A131XDB5_9ACAR</name>
<dbReference type="InterPro" id="IPR008042">
    <property type="entry name" value="Retrotrans_Pao"/>
</dbReference>
<dbReference type="InterPro" id="IPR040676">
    <property type="entry name" value="DUF5641"/>
</dbReference>
<dbReference type="GO" id="GO:0071897">
    <property type="term" value="P:DNA biosynthetic process"/>
    <property type="evidence" value="ECO:0007669"/>
    <property type="project" value="UniProtKB-ARBA"/>
</dbReference>
<dbReference type="InterPro" id="IPR043128">
    <property type="entry name" value="Rev_trsase/Diguanyl_cyclase"/>
</dbReference>
<dbReference type="PANTHER" id="PTHR47331">
    <property type="entry name" value="PHD-TYPE DOMAIN-CONTAINING PROTEIN"/>
    <property type="match status" value="1"/>
</dbReference>
<evidence type="ECO:0000313" key="6">
    <source>
        <dbReference type="EMBL" id="JAP64969.1"/>
    </source>
</evidence>
<dbReference type="Gene3D" id="4.10.60.10">
    <property type="entry name" value="Zinc finger, CCHC-type"/>
    <property type="match status" value="1"/>
</dbReference>
<keyword evidence="3" id="KW-0472">Membrane</keyword>
<keyword evidence="3" id="KW-1133">Transmembrane helix</keyword>
<dbReference type="PROSITE" id="PS50994">
    <property type="entry name" value="INTEGRASE"/>
    <property type="match status" value="1"/>
</dbReference>
<feature type="region of interest" description="Disordered" evidence="2">
    <location>
        <begin position="152"/>
        <end position="180"/>
    </location>
</feature>
<evidence type="ECO:0000259" key="5">
    <source>
        <dbReference type="PROSITE" id="PS50994"/>
    </source>
</evidence>
<dbReference type="Gene3D" id="3.10.10.10">
    <property type="entry name" value="HIV Type 1 Reverse Transcriptase, subunit A, domain 1"/>
    <property type="match status" value="1"/>
</dbReference>
<reference evidence="6" key="1">
    <citation type="journal article" date="2017" name="Ticks Tick Borne Dis.">
        <title>An insight into the sialome of Hyalomma excavatum.</title>
        <authorList>
            <person name="Ribeiro J.M."/>
            <person name="Slovak M."/>
            <person name="Francischetti I.M."/>
        </authorList>
    </citation>
    <scope>NUCLEOTIDE SEQUENCE</scope>
    <source>
        <strain evidence="6">Samish</strain>
        <tissue evidence="6">Salivary glands</tissue>
    </source>
</reference>
<dbReference type="SUPFAM" id="SSF56672">
    <property type="entry name" value="DNA/RNA polymerases"/>
    <property type="match status" value="1"/>
</dbReference>
<evidence type="ECO:0000256" key="1">
    <source>
        <dbReference type="PROSITE-ProRule" id="PRU00047"/>
    </source>
</evidence>
<feature type="transmembrane region" description="Helical" evidence="3">
    <location>
        <begin position="87"/>
        <end position="109"/>
    </location>
</feature>
<dbReference type="InterPro" id="IPR001584">
    <property type="entry name" value="Integrase_cat-core"/>
</dbReference>
<dbReference type="InterPro" id="IPR012337">
    <property type="entry name" value="RNaseH-like_sf"/>
</dbReference>
<keyword evidence="1" id="KW-0479">Metal-binding</keyword>